<evidence type="ECO:0000313" key="2">
    <source>
        <dbReference type="Proteomes" id="UP000233837"/>
    </source>
</evidence>
<sequence>MSAAAGVPMLQEQMLQAQMLQTQIQQLVDAATVRSKATVALNKSFTITEVVRVLDSIEELEEDTERYAFSIDL</sequence>
<reference evidence="1 2" key="2">
    <citation type="journal article" date="2017" name="Nature">
        <title>The Apostasia genome and the evolution of orchids.</title>
        <authorList>
            <person name="Zhang G.Q."/>
            <person name="Liu K.W."/>
            <person name="Li Z."/>
            <person name="Lohaus R."/>
            <person name="Hsiao Y.Y."/>
            <person name="Niu S.C."/>
            <person name="Wang J.Y."/>
            <person name="Lin Y.C."/>
            <person name="Xu Q."/>
            <person name="Chen L.J."/>
            <person name="Yoshida K."/>
            <person name="Fujiwara S."/>
            <person name="Wang Z.W."/>
            <person name="Zhang Y.Q."/>
            <person name="Mitsuda N."/>
            <person name="Wang M."/>
            <person name="Liu G.H."/>
            <person name="Pecoraro L."/>
            <person name="Huang H.X."/>
            <person name="Xiao X.J."/>
            <person name="Lin M."/>
            <person name="Wu X.Y."/>
            <person name="Wu W.L."/>
            <person name="Chen Y.Y."/>
            <person name="Chang S.B."/>
            <person name="Sakamoto S."/>
            <person name="Ohme-Takagi M."/>
            <person name="Yagi M."/>
            <person name="Zeng S.J."/>
            <person name="Shen C.Y."/>
            <person name="Yeh C.M."/>
            <person name="Luo Y.B."/>
            <person name="Tsai W.C."/>
            <person name="Van de Peer Y."/>
            <person name="Liu Z.J."/>
        </authorList>
    </citation>
    <scope>NUCLEOTIDE SEQUENCE [LARGE SCALE GENOMIC DNA]</scope>
    <source>
        <tissue evidence="1">The whole plant</tissue>
    </source>
</reference>
<reference evidence="1 2" key="1">
    <citation type="journal article" date="2016" name="Sci. Rep.">
        <title>The Dendrobium catenatum Lindl. genome sequence provides insights into polysaccharide synthase, floral development and adaptive evolution.</title>
        <authorList>
            <person name="Zhang G.Q."/>
            <person name="Xu Q."/>
            <person name="Bian C."/>
            <person name="Tsai W.C."/>
            <person name="Yeh C.M."/>
            <person name="Liu K.W."/>
            <person name="Yoshida K."/>
            <person name="Zhang L.S."/>
            <person name="Chang S.B."/>
            <person name="Chen F."/>
            <person name="Shi Y."/>
            <person name="Su Y.Y."/>
            <person name="Zhang Y.Q."/>
            <person name="Chen L.J."/>
            <person name="Yin Y."/>
            <person name="Lin M."/>
            <person name="Huang H."/>
            <person name="Deng H."/>
            <person name="Wang Z.W."/>
            <person name="Zhu S.L."/>
            <person name="Zhao X."/>
            <person name="Deng C."/>
            <person name="Niu S.C."/>
            <person name="Huang J."/>
            <person name="Wang M."/>
            <person name="Liu G.H."/>
            <person name="Yang H.J."/>
            <person name="Xiao X.J."/>
            <person name="Hsiao Y.Y."/>
            <person name="Wu W.L."/>
            <person name="Chen Y.Y."/>
            <person name="Mitsuda N."/>
            <person name="Ohme-Takagi M."/>
            <person name="Luo Y.B."/>
            <person name="Van de Peer Y."/>
            <person name="Liu Z.J."/>
        </authorList>
    </citation>
    <scope>NUCLEOTIDE SEQUENCE [LARGE SCALE GENOMIC DNA]</scope>
    <source>
        <tissue evidence="1">The whole plant</tissue>
    </source>
</reference>
<evidence type="ECO:0000313" key="1">
    <source>
        <dbReference type="EMBL" id="PKU86605.1"/>
    </source>
</evidence>
<dbReference type="Proteomes" id="UP000233837">
    <property type="component" value="Unassembled WGS sequence"/>
</dbReference>
<protein>
    <submittedName>
        <fullName evidence="1">Uncharacterized protein</fullName>
    </submittedName>
</protein>
<name>A0A2I0XFD1_9ASPA</name>
<gene>
    <name evidence="1" type="ORF">MA16_Dca023811</name>
</gene>
<dbReference type="EMBL" id="KZ501937">
    <property type="protein sequence ID" value="PKU86605.1"/>
    <property type="molecule type" value="Genomic_DNA"/>
</dbReference>
<proteinExistence type="predicted"/>
<organism evidence="1 2">
    <name type="scientific">Dendrobium catenatum</name>
    <dbReference type="NCBI Taxonomy" id="906689"/>
    <lineage>
        <taxon>Eukaryota</taxon>
        <taxon>Viridiplantae</taxon>
        <taxon>Streptophyta</taxon>
        <taxon>Embryophyta</taxon>
        <taxon>Tracheophyta</taxon>
        <taxon>Spermatophyta</taxon>
        <taxon>Magnoliopsida</taxon>
        <taxon>Liliopsida</taxon>
        <taxon>Asparagales</taxon>
        <taxon>Orchidaceae</taxon>
        <taxon>Epidendroideae</taxon>
        <taxon>Malaxideae</taxon>
        <taxon>Dendrobiinae</taxon>
        <taxon>Dendrobium</taxon>
    </lineage>
</organism>
<keyword evidence="2" id="KW-1185">Reference proteome</keyword>
<dbReference type="AlphaFoldDB" id="A0A2I0XFD1"/>
<accession>A0A2I0XFD1</accession>